<evidence type="ECO:0000313" key="4">
    <source>
        <dbReference type="EMBL" id="OGG05368.1"/>
    </source>
</evidence>
<evidence type="ECO:0000256" key="2">
    <source>
        <dbReference type="SAM" id="SignalP"/>
    </source>
</evidence>
<keyword evidence="2" id="KW-0732">Signal</keyword>
<comment type="caution">
    <text evidence="4">The sequence shown here is derived from an EMBL/GenBank/DDBJ whole genome shotgun (WGS) entry which is preliminary data.</text>
</comment>
<dbReference type="GO" id="GO:0016787">
    <property type="term" value="F:hydrolase activity"/>
    <property type="evidence" value="ECO:0007669"/>
    <property type="project" value="InterPro"/>
</dbReference>
<dbReference type="InterPro" id="IPR032465">
    <property type="entry name" value="ACMSD"/>
</dbReference>
<evidence type="ECO:0000256" key="1">
    <source>
        <dbReference type="ARBA" id="ARBA00023239"/>
    </source>
</evidence>
<gene>
    <name evidence="4" type="ORF">A3F83_14500</name>
</gene>
<feature type="signal peptide" evidence="2">
    <location>
        <begin position="1"/>
        <end position="18"/>
    </location>
</feature>
<dbReference type="Gene3D" id="3.20.20.140">
    <property type="entry name" value="Metal-dependent hydrolases"/>
    <property type="match status" value="1"/>
</dbReference>
<feature type="chain" id="PRO_5009522703" description="Amidohydrolase-related domain-containing protein" evidence="2">
    <location>
        <begin position="19"/>
        <end position="354"/>
    </location>
</feature>
<dbReference type="PANTHER" id="PTHR21240:SF28">
    <property type="entry name" value="ISO-OROTATE DECARBOXYLASE (EUROFUNG)"/>
    <property type="match status" value="1"/>
</dbReference>
<dbReference type="SUPFAM" id="SSF51556">
    <property type="entry name" value="Metallo-dependent hydrolases"/>
    <property type="match status" value="1"/>
</dbReference>
<dbReference type="GO" id="GO:0005737">
    <property type="term" value="C:cytoplasm"/>
    <property type="evidence" value="ECO:0007669"/>
    <property type="project" value="TreeGrafter"/>
</dbReference>
<feature type="domain" description="Amidohydrolase-related" evidence="3">
    <location>
        <begin position="107"/>
        <end position="344"/>
    </location>
</feature>
<dbReference type="EMBL" id="MFIX01000058">
    <property type="protein sequence ID" value="OGG05368.1"/>
    <property type="molecule type" value="Genomic_DNA"/>
</dbReference>
<keyword evidence="1" id="KW-0456">Lyase</keyword>
<evidence type="ECO:0000259" key="3">
    <source>
        <dbReference type="Pfam" id="PF04909"/>
    </source>
</evidence>
<accession>A0A1F5YYV3</accession>
<dbReference type="STRING" id="1817867.A3F83_14500"/>
<proteinExistence type="predicted"/>
<dbReference type="PANTHER" id="PTHR21240">
    <property type="entry name" value="2-AMINO-3-CARBOXYLMUCONATE-6-SEMIALDEHYDE DECARBOXYLASE"/>
    <property type="match status" value="1"/>
</dbReference>
<dbReference type="Proteomes" id="UP000179129">
    <property type="component" value="Unassembled WGS sequence"/>
</dbReference>
<dbReference type="AlphaFoldDB" id="A0A1F5YYV3"/>
<name>A0A1F5YYV3_9BACT</name>
<reference evidence="4 5" key="1">
    <citation type="journal article" date="2016" name="Nat. Commun.">
        <title>Thousands of microbial genomes shed light on interconnected biogeochemical processes in an aquifer system.</title>
        <authorList>
            <person name="Anantharaman K."/>
            <person name="Brown C.T."/>
            <person name="Hug L.A."/>
            <person name="Sharon I."/>
            <person name="Castelle C.J."/>
            <person name="Probst A.J."/>
            <person name="Thomas B.C."/>
            <person name="Singh A."/>
            <person name="Wilkins M.J."/>
            <person name="Karaoz U."/>
            <person name="Brodie E.L."/>
            <person name="Williams K.H."/>
            <person name="Hubbard S.S."/>
            <person name="Banfield J.F."/>
        </authorList>
    </citation>
    <scope>NUCLEOTIDE SEQUENCE [LARGE SCALE GENOMIC DNA]</scope>
</reference>
<organism evidence="4 5">
    <name type="scientific">Candidatus Glassbacteria bacterium RIFCSPLOWO2_12_FULL_58_11</name>
    <dbReference type="NCBI Taxonomy" id="1817867"/>
    <lineage>
        <taxon>Bacteria</taxon>
        <taxon>Candidatus Glassiibacteriota</taxon>
    </lineage>
</organism>
<dbReference type="GO" id="GO:0019748">
    <property type="term" value="P:secondary metabolic process"/>
    <property type="evidence" value="ECO:0007669"/>
    <property type="project" value="TreeGrafter"/>
</dbReference>
<sequence>MKKSFLLSFVLMLSLAAALPGQETPVAPYPDNLERLQGDNGFSRGFGDTNHSFSFDWFDSHAHLAWSHYPNLLKGGQIQEVIDRWLGYTGVYHSGRLILLDPYLETMEWAKNDPRVYVFWWLVWEQANQLPEIKRRVEAGLIQGLKLHTGDFRRKENPDYHVMGSEAWHKVYRYCEEADLPVLIHVNEHWGDQAYTYGRGAKKFWARAGYTNQELLDYCLSELVAKHPKVKWILAHMNFQGTETLSALFERYPNLYVDTSIGMFLREYDHLTAAEIEPYRKFCIRWADRIMFGTDVFAYHPLESSYPGSLHNWWLPHYIFISRLGLPQETLDKVTHGTCEAVLGKYLKKMPAEE</sequence>
<dbReference type="InterPro" id="IPR032466">
    <property type="entry name" value="Metal_Hydrolase"/>
</dbReference>
<dbReference type="InterPro" id="IPR006680">
    <property type="entry name" value="Amidohydro-rel"/>
</dbReference>
<dbReference type="GO" id="GO:0016831">
    <property type="term" value="F:carboxy-lyase activity"/>
    <property type="evidence" value="ECO:0007669"/>
    <property type="project" value="InterPro"/>
</dbReference>
<evidence type="ECO:0000313" key="5">
    <source>
        <dbReference type="Proteomes" id="UP000179129"/>
    </source>
</evidence>
<protein>
    <recommendedName>
        <fullName evidence="3">Amidohydrolase-related domain-containing protein</fullName>
    </recommendedName>
</protein>
<dbReference type="Pfam" id="PF04909">
    <property type="entry name" value="Amidohydro_2"/>
    <property type="match status" value="1"/>
</dbReference>